<keyword evidence="1" id="KW-0175">Coiled coil</keyword>
<gene>
    <name evidence="3" type="ORF">XINFAN_03112</name>
</gene>
<accession>A0A3P5XUL6</accession>
<dbReference type="RefSeq" id="WP_124087833.1">
    <property type="nucleotide sequence ID" value="NZ_UXAW01000088.1"/>
</dbReference>
<proteinExistence type="predicted"/>
<evidence type="ECO:0000256" key="2">
    <source>
        <dbReference type="SAM" id="MobiDB-lite"/>
    </source>
</evidence>
<sequence>MQEIVEFERRIAAALVRIDAGVDALAGALEQARTDALAPAAPEAPVAAAPEAVAPEAAAPPETPADEPTLVRMRERLAEAREREAALRAGYEDRIAALTGQIDAQGLELMRLRRTADTLREELRRLHEAAAGGAVDPALINRAMLAELDALRAGRLSEMAELDEISAALEAHLEEAAHA</sequence>
<dbReference type="Proteomes" id="UP000277498">
    <property type="component" value="Unassembled WGS sequence"/>
</dbReference>
<evidence type="ECO:0000256" key="1">
    <source>
        <dbReference type="SAM" id="Coils"/>
    </source>
</evidence>
<keyword evidence="4" id="KW-1185">Reference proteome</keyword>
<evidence type="ECO:0008006" key="5">
    <source>
        <dbReference type="Google" id="ProtNLM"/>
    </source>
</evidence>
<feature type="region of interest" description="Disordered" evidence="2">
    <location>
        <begin position="40"/>
        <end position="70"/>
    </location>
</feature>
<reference evidence="3 4" key="1">
    <citation type="submission" date="2018-11" db="EMBL/GenBank/DDBJ databases">
        <authorList>
            <person name="Criscuolo A."/>
        </authorList>
    </citation>
    <scope>NUCLEOTIDE SEQUENCE [LARGE SCALE GENOMIC DNA]</scope>
    <source>
        <strain evidence="3">ACIP111625</strain>
    </source>
</reference>
<protein>
    <recommendedName>
        <fullName evidence="5">Chromosome partition protein Smc</fullName>
    </recommendedName>
</protein>
<dbReference type="OrthoDB" id="7871100at2"/>
<organism evidence="3 4">
    <name type="scientific">Pseudogemmobacter humi</name>
    <dbReference type="NCBI Taxonomy" id="2483812"/>
    <lineage>
        <taxon>Bacteria</taxon>
        <taxon>Pseudomonadati</taxon>
        <taxon>Pseudomonadota</taxon>
        <taxon>Alphaproteobacteria</taxon>
        <taxon>Rhodobacterales</taxon>
        <taxon>Paracoccaceae</taxon>
        <taxon>Pseudogemmobacter</taxon>
    </lineage>
</organism>
<dbReference type="AlphaFoldDB" id="A0A3P5XUL6"/>
<name>A0A3P5XUL6_9RHOB</name>
<feature type="coiled-coil region" evidence="1">
    <location>
        <begin position="70"/>
        <end position="129"/>
    </location>
</feature>
<dbReference type="EMBL" id="UXAW01000088">
    <property type="protein sequence ID" value="VDC31757.1"/>
    <property type="molecule type" value="Genomic_DNA"/>
</dbReference>
<evidence type="ECO:0000313" key="3">
    <source>
        <dbReference type="EMBL" id="VDC31757.1"/>
    </source>
</evidence>
<evidence type="ECO:0000313" key="4">
    <source>
        <dbReference type="Proteomes" id="UP000277498"/>
    </source>
</evidence>